<protein>
    <submittedName>
        <fullName evidence="8">(spotted green pufferfish) hypothetical protein</fullName>
    </submittedName>
</protein>
<organism evidence="8">
    <name type="scientific">Tetraodon nigroviridis</name>
    <name type="common">Spotted green pufferfish</name>
    <name type="synonym">Chelonodon nigroviridis</name>
    <dbReference type="NCBI Taxonomy" id="99883"/>
    <lineage>
        <taxon>Eukaryota</taxon>
        <taxon>Metazoa</taxon>
        <taxon>Chordata</taxon>
        <taxon>Craniata</taxon>
        <taxon>Vertebrata</taxon>
        <taxon>Euteleostomi</taxon>
        <taxon>Actinopterygii</taxon>
        <taxon>Neopterygii</taxon>
        <taxon>Teleostei</taxon>
        <taxon>Neoteleostei</taxon>
        <taxon>Acanthomorphata</taxon>
        <taxon>Eupercaria</taxon>
        <taxon>Tetraodontiformes</taxon>
        <taxon>Tetradontoidea</taxon>
        <taxon>Tetraodontidae</taxon>
        <taxon>Tetraodon</taxon>
    </lineage>
</organism>
<feature type="compositionally biased region" description="Polar residues" evidence="6">
    <location>
        <begin position="1420"/>
        <end position="1437"/>
    </location>
</feature>
<evidence type="ECO:0000256" key="1">
    <source>
        <dbReference type="ARBA" id="ARBA00004635"/>
    </source>
</evidence>
<gene>
    <name evidence="8" type="ORF">GSTENG00035740001</name>
</gene>
<feature type="compositionally biased region" description="Acidic residues" evidence="6">
    <location>
        <begin position="989"/>
        <end position="999"/>
    </location>
</feature>
<feature type="compositionally biased region" description="Acidic residues" evidence="6">
    <location>
        <begin position="361"/>
        <end position="372"/>
    </location>
</feature>
<dbReference type="GO" id="GO:0005737">
    <property type="term" value="C:cytoplasm"/>
    <property type="evidence" value="ECO:0007669"/>
    <property type="project" value="TreeGrafter"/>
</dbReference>
<feature type="compositionally biased region" description="Basic and acidic residues" evidence="6">
    <location>
        <begin position="1654"/>
        <end position="1672"/>
    </location>
</feature>
<feature type="compositionally biased region" description="Acidic residues" evidence="6">
    <location>
        <begin position="1301"/>
        <end position="1317"/>
    </location>
</feature>
<feature type="compositionally biased region" description="Low complexity" evidence="6">
    <location>
        <begin position="960"/>
        <end position="971"/>
    </location>
</feature>
<evidence type="ECO:0000256" key="6">
    <source>
        <dbReference type="SAM" id="MobiDB-lite"/>
    </source>
</evidence>
<feature type="region of interest" description="Disordered" evidence="6">
    <location>
        <begin position="758"/>
        <end position="803"/>
    </location>
</feature>
<dbReference type="GO" id="GO:0051018">
    <property type="term" value="F:protein kinase A binding"/>
    <property type="evidence" value="ECO:0007669"/>
    <property type="project" value="InterPro"/>
</dbReference>
<feature type="compositionally biased region" description="Low complexity" evidence="6">
    <location>
        <begin position="1745"/>
        <end position="1756"/>
    </location>
</feature>
<accession>Q4REJ5</accession>
<evidence type="ECO:0000259" key="7">
    <source>
        <dbReference type="PROSITE" id="PS51893"/>
    </source>
</evidence>
<feature type="region of interest" description="Disordered" evidence="6">
    <location>
        <begin position="1343"/>
        <end position="1556"/>
    </location>
</feature>
<keyword evidence="5" id="KW-0449">Lipoprotein</keyword>
<feature type="compositionally biased region" description="Polar residues" evidence="6">
    <location>
        <begin position="1243"/>
        <end position="1255"/>
    </location>
</feature>
<feature type="compositionally biased region" description="Low complexity" evidence="6">
    <location>
        <begin position="1126"/>
        <end position="1138"/>
    </location>
</feature>
<dbReference type="GO" id="GO:0090036">
    <property type="term" value="P:regulation of protein kinase C signaling"/>
    <property type="evidence" value="ECO:0007669"/>
    <property type="project" value="InterPro"/>
</dbReference>
<dbReference type="OrthoDB" id="8931760at2759"/>
<keyword evidence="2" id="KW-0597">Phosphoprotein</keyword>
<dbReference type="PANTHER" id="PTHR23209">
    <property type="entry name" value="A-KINASE ANCHOR PROTEIN 12"/>
    <property type="match status" value="1"/>
</dbReference>
<evidence type="ECO:0000256" key="3">
    <source>
        <dbReference type="ARBA" id="ARBA00022860"/>
    </source>
</evidence>
<evidence type="ECO:0000256" key="2">
    <source>
        <dbReference type="ARBA" id="ARBA00022553"/>
    </source>
</evidence>
<proteinExistence type="predicted"/>
<keyword evidence="3" id="KW-0112">Calmodulin-binding</keyword>
<feature type="compositionally biased region" description="Polar residues" evidence="6">
    <location>
        <begin position="784"/>
        <end position="800"/>
    </location>
</feature>
<feature type="compositionally biased region" description="Basic and acidic residues" evidence="6">
    <location>
        <begin position="49"/>
        <end position="79"/>
    </location>
</feature>
<dbReference type="InterPro" id="IPR028540">
    <property type="entry name" value="AKAP12"/>
</dbReference>
<feature type="compositionally biased region" description="Basic and acidic residues" evidence="6">
    <location>
        <begin position="916"/>
        <end position="931"/>
    </location>
</feature>
<dbReference type="GO" id="GO:0007165">
    <property type="term" value="P:signal transduction"/>
    <property type="evidence" value="ECO:0007669"/>
    <property type="project" value="TreeGrafter"/>
</dbReference>
<evidence type="ECO:0000256" key="4">
    <source>
        <dbReference type="ARBA" id="ARBA00023136"/>
    </source>
</evidence>
<dbReference type="GO" id="GO:0016020">
    <property type="term" value="C:membrane"/>
    <property type="evidence" value="ECO:0007669"/>
    <property type="project" value="UniProtKB-SubCell"/>
</dbReference>
<feature type="compositionally biased region" description="Acidic residues" evidence="6">
    <location>
        <begin position="525"/>
        <end position="551"/>
    </location>
</feature>
<evidence type="ECO:0000313" key="8">
    <source>
        <dbReference type="EMBL" id="CAG13187.1"/>
    </source>
</evidence>
<evidence type="ECO:0000256" key="5">
    <source>
        <dbReference type="ARBA" id="ARBA00023288"/>
    </source>
</evidence>
<reference evidence="8" key="2">
    <citation type="submission" date="2004-02" db="EMBL/GenBank/DDBJ databases">
        <authorList>
            <consortium name="Genoscope"/>
            <consortium name="Whitehead Institute Centre for Genome Research"/>
        </authorList>
    </citation>
    <scope>NUCLEOTIDE SEQUENCE</scope>
</reference>
<dbReference type="KEGG" id="tng:GSTEN00035740G001"/>
<feature type="region of interest" description="Disordered" evidence="6">
    <location>
        <begin position="884"/>
        <end position="1327"/>
    </location>
</feature>
<feature type="compositionally biased region" description="Basic and acidic residues" evidence="6">
    <location>
        <begin position="569"/>
        <end position="578"/>
    </location>
</feature>
<feature type="compositionally biased region" description="Basic residues" evidence="6">
    <location>
        <begin position="278"/>
        <end position="288"/>
    </location>
</feature>
<feature type="compositionally biased region" description="Acidic residues" evidence="6">
    <location>
        <begin position="1800"/>
        <end position="1811"/>
    </location>
</feature>
<feature type="region of interest" description="Disordered" evidence="6">
    <location>
        <begin position="818"/>
        <end position="843"/>
    </location>
</feature>
<feature type="compositionally biased region" description="Basic and acidic residues" evidence="6">
    <location>
        <begin position="289"/>
        <end position="302"/>
    </location>
</feature>
<feature type="region of interest" description="Disordered" evidence="6">
    <location>
        <begin position="658"/>
        <end position="719"/>
    </location>
</feature>
<feature type="compositionally biased region" description="Basic and acidic residues" evidence="6">
    <location>
        <begin position="326"/>
        <end position="344"/>
    </location>
</feature>
<feature type="compositionally biased region" description="Low complexity" evidence="6">
    <location>
        <begin position="1106"/>
        <end position="1117"/>
    </location>
</feature>
<comment type="subcellular location">
    <subcellularLocation>
        <location evidence="1">Membrane</location>
        <topology evidence="1">Lipid-anchor</topology>
    </subcellularLocation>
</comment>
<dbReference type="EMBL" id="CAAE01015123">
    <property type="protein sequence ID" value="CAG13187.1"/>
    <property type="molecule type" value="Genomic_DNA"/>
</dbReference>
<dbReference type="PANTHER" id="PTHR23209:SF4">
    <property type="entry name" value="A-KINASE ANCHOR PROTEIN 12"/>
    <property type="match status" value="1"/>
</dbReference>
<feature type="region of interest" description="Disordered" evidence="6">
    <location>
        <begin position="459"/>
        <end position="622"/>
    </location>
</feature>
<feature type="compositionally biased region" description="Basic and acidic residues" evidence="6">
    <location>
        <begin position="1142"/>
        <end position="1152"/>
    </location>
</feature>
<dbReference type="InterPro" id="IPR001573">
    <property type="entry name" value="AKAP_WSK"/>
</dbReference>
<keyword evidence="4" id="KW-0472">Membrane</keyword>
<feature type="compositionally biased region" description="Basic and acidic residues" evidence="6">
    <location>
        <begin position="595"/>
        <end position="605"/>
    </location>
</feature>
<feature type="domain" description="A kinase-anchoring proteins AKAP-5 and AKAP-12 calmodulin (CaM)-binding" evidence="7">
    <location>
        <begin position="273"/>
        <end position="293"/>
    </location>
</feature>
<feature type="region of interest" description="Disordered" evidence="6">
    <location>
        <begin position="43"/>
        <end position="420"/>
    </location>
</feature>
<feature type="compositionally biased region" description="Polar residues" evidence="6">
    <location>
        <begin position="665"/>
        <end position="678"/>
    </location>
</feature>
<name>Q4REJ5_TETNG</name>
<feature type="compositionally biased region" description="Basic and acidic residues" evidence="6">
    <location>
        <begin position="1839"/>
        <end position="1865"/>
    </location>
</feature>
<feature type="compositionally biased region" description="Basic and acidic residues" evidence="6">
    <location>
        <begin position="235"/>
        <end position="248"/>
    </location>
</feature>
<feature type="compositionally biased region" description="Basic and acidic residues" evidence="6">
    <location>
        <begin position="1075"/>
        <end position="1096"/>
    </location>
</feature>
<feature type="compositionally biased region" description="Polar residues" evidence="6">
    <location>
        <begin position="461"/>
        <end position="476"/>
    </location>
</feature>
<dbReference type="PROSITE" id="PS51893">
    <property type="entry name" value="AKAP_CAM_BD"/>
    <property type="match status" value="1"/>
</dbReference>
<feature type="compositionally biased region" description="Basic and acidic residues" evidence="6">
    <location>
        <begin position="818"/>
        <end position="829"/>
    </location>
</feature>
<feature type="compositionally biased region" description="Polar residues" evidence="6">
    <location>
        <begin position="1783"/>
        <end position="1793"/>
    </location>
</feature>
<reference evidence="8" key="1">
    <citation type="journal article" date="2004" name="Nature">
        <title>Genome duplication in the teleost fish Tetraodon nigroviridis reveals the early vertebrate proto-karyotype.</title>
        <authorList>
            <person name="Jaillon O."/>
            <person name="Aury J.-M."/>
            <person name="Brunet F."/>
            <person name="Petit J.-L."/>
            <person name="Stange-Thomann N."/>
            <person name="Mauceli E."/>
            <person name="Bouneau L."/>
            <person name="Fischer C."/>
            <person name="Ozouf-Costaz C."/>
            <person name="Bernot A."/>
            <person name="Nicaud S."/>
            <person name="Jaffe D."/>
            <person name="Fisher S."/>
            <person name="Lutfalla G."/>
            <person name="Dossat C."/>
            <person name="Segurens B."/>
            <person name="Dasilva C."/>
            <person name="Salanoubat M."/>
            <person name="Levy M."/>
            <person name="Boudet N."/>
            <person name="Castellano S."/>
            <person name="Anthouard V."/>
            <person name="Jubin C."/>
            <person name="Castelli V."/>
            <person name="Katinka M."/>
            <person name="Vacherie B."/>
            <person name="Biemont C."/>
            <person name="Skalli Z."/>
            <person name="Cattolico L."/>
            <person name="Poulain J."/>
            <person name="De Berardinis V."/>
            <person name="Cruaud C."/>
            <person name="Duprat S."/>
            <person name="Brottier P."/>
            <person name="Coutanceau J.-P."/>
            <person name="Gouzy J."/>
            <person name="Parra G."/>
            <person name="Lardier G."/>
            <person name="Chapple C."/>
            <person name="McKernan K.J."/>
            <person name="McEwan P."/>
            <person name="Bosak S."/>
            <person name="Kellis M."/>
            <person name="Volff J.-N."/>
            <person name="Guigo R."/>
            <person name="Zody M.C."/>
            <person name="Mesirov J."/>
            <person name="Lindblad-Toh K."/>
            <person name="Birren B."/>
            <person name="Nusbaum C."/>
            <person name="Kahn D."/>
            <person name="Robinson-Rechavi M."/>
            <person name="Laudet V."/>
            <person name="Schachter V."/>
            <person name="Quetier F."/>
            <person name="Saurin W."/>
            <person name="Scarpelli C."/>
            <person name="Wincker P."/>
            <person name="Lander E.S."/>
            <person name="Weissenbach J."/>
            <person name="Roest Crollius H."/>
        </authorList>
    </citation>
    <scope>NUCLEOTIDE SEQUENCE [LARGE SCALE GENOMIC DNA]</scope>
</reference>
<sequence>MKEEEAQGEVHDDGVHLEISELDVKQGDINSLGRFFSNIGLKLTINRGSGEKREDDNKETDKEESEKTETEKTEDKTEAEVEQDSSDPTGLILTAVAAGNVLENADERAETSEEPELDAESEQEPHSTNPTGPGDVEIDSPIRRFFATGIFSGLWKKKEAGDETIEKESEEKEDNQVPETAGQTDEEPTSPGELREEGKRRKNSSVSWEAVLCGSGRRRSRKTSDSEDEIPPIDLKQRREDGGPKSGEDSGAENGKETTAPKLDGSPQEEDRTSTWKSLKRIVTPKRKSRDEDEAIKMKTQSEGEGGQENPSFSIKNLLPGRKKQRSEESQGRASPDEAEKDRASDDDDSETPGVVPLSEFEVDEEENQSVEETEKLELQQDEETDKNLCLPQDLDEGSEKQDTNQEPDDGTELASKHQQLSVISEEGVITEPWATLASALTAAEPAADLTLQDDTEMFTAASQFSSESAKTSGNATPAPAERQAVQTETVLLQVAETFSGSPERRESSQEEGSSELAGSVSEVAFEELDSTDHTEVEDEEPPSAEEEDVQELVKELAEGLASEGGNKTGEKEIREAGDEMLTLAEANVGAGDAKQVEEPEKEGPAEGLGPPPQPQVIYGNVGKCLGTETGGEKPEQGTCLFTEVILKQEDAKSVEELRDLRAEQVSSSNHQEDNTASPEPLVISENPATAETAKDEADEADGSAEAPQEPDVLRAVQGLSSDVGEVSILYLETEAASSETSENIGVSDDTVKLQEVTGCTGLTEDSHQLVDASKTVEEPEASQAASSLASGNGDVSSVETKQKAHNILQEELVVEENKKESIIPKDTPESEEAATISEEPEAMKAAWSPALGSEEAQGLPPETQIILKADLDTDEDTKATKLMAGDACEEPVVEGRNVRMPVHPAAEESEVPPLVKEKEPVPDEPRRETILSDPKLQSVDPSESDEEAEGPQSSESAELEITPEIILTEETVPDEPKEELKHHSEITLEPEEPSETDGEAAVSQVLQQSLESEESKEEPSDSISGEETVPGEPRGETSSEPVEESKMVEAVEEPTQTVKASYWVSEDSSGSSPKAEETSEKIQRADSDPGEHKVETVLMTEEPEVSQTVQSSSGQSEDTSVPSAELEITPEIILTEETVPDEPKEELKLHSEVTLGPEEPSKTDGEAAVSQVLQQSLESEESKEEPSDNISGEETVPGEPRDETTVAGETSSEPVEESKTVEAVEEVEAVEASAVMSEDNNRSTPTTEGTSENIPTELDTAENQLEDNSVPSAEPEIPAEIILTEETVPEKLKLQTEITLEPEEPSETDGEAELEDNSVPSAEPEIPAEIILTEETVVEEAGYETSAAGETIIEPADDSKTADVVEELESVETSSLDREESSISPDEPEETPENILKTESGVDENRVETRLVTGEPPEFSQTVRSSAFESEDTSVPSAEEITSKIVLSEETVPDEPGDETAAVGEAICGQEPDENAKEHESSSPPPEAEETSDTLKAETGSEETKKEITLNPEDTESADGAEAVTAVDPTPESEHLAKEATWAHIPEEMVPGGHEEEPINDILELTQDPLVPWLESGELEVTSNNVPQAETGTVLLPDVRLKPADVQEPEVLEAVQAASFESVEANDGGQVTPEHTPKAEPEEEDLPVETTTDDPKTEQVEEDKCSGTEREPVEDEDPSALNMDTCQDVSIEEPENLRKQTSEALMHAMQAEEEVKEEVEAARPSVKGGVEEVEGGKAEDTAEEAATSERTTADSVVEVEDKGLSEEEKEQVGDQVEEKESATVQGEASHSSPVAGAKEEDEWMDAEENIQAETAGSSYEVEEPLGPQRGGEDVEQAGLERGKEAAHASRTEVEGREDMKKADEAGGFESEEEDFDIALEQPGNRSVAAAFLTGESPPRRFQRPPGEDPVMIFLPLQVEESGRKLLVCD</sequence>
<dbReference type="GO" id="GO:0005516">
    <property type="term" value="F:calmodulin binding"/>
    <property type="evidence" value="ECO:0007669"/>
    <property type="project" value="UniProtKB-KW"/>
</dbReference>
<feature type="compositionally biased region" description="Polar residues" evidence="6">
    <location>
        <begin position="1262"/>
        <end position="1272"/>
    </location>
</feature>
<feature type="compositionally biased region" description="Basic and acidic residues" evidence="6">
    <location>
        <begin position="975"/>
        <end position="987"/>
    </location>
</feature>
<dbReference type="GO" id="GO:0010739">
    <property type="term" value="P:positive regulation of protein kinase A signaling"/>
    <property type="evidence" value="ECO:0007669"/>
    <property type="project" value="InterPro"/>
</dbReference>
<feature type="compositionally biased region" description="Basic and acidic residues" evidence="6">
    <location>
        <begin position="1034"/>
        <end position="1050"/>
    </location>
</feature>
<feature type="region of interest" description="Disordered" evidence="6">
    <location>
        <begin position="1616"/>
        <end position="1873"/>
    </location>
</feature>
<feature type="compositionally biased region" description="Polar residues" evidence="6">
    <location>
        <begin position="303"/>
        <end position="315"/>
    </location>
</feature>
<comment type="caution">
    <text evidence="8">The sequence shown here is derived from an EMBL/GenBank/DDBJ whole genome shotgun (WGS) entry which is preliminary data.</text>
</comment>
<feature type="compositionally biased region" description="Basic and acidic residues" evidence="6">
    <location>
        <begin position="1760"/>
        <end position="1782"/>
    </location>
</feature>
<feature type="compositionally biased region" description="Basic and acidic residues" evidence="6">
    <location>
        <begin position="156"/>
        <end position="170"/>
    </location>
</feature>
<feature type="compositionally biased region" description="Acidic residues" evidence="6">
    <location>
        <begin position="112"/>
        <end position="122"/>
    </location>
</feature>